<feature type="domain" description="HTH tetR-type" evidence="5">
    <location>
        <begin position="31"/>
        <end position="91"/>
    </location>
</feature>
<keyword evidence="7" id="KW-1185">Reference proteome</keyword>
<dbReference type="InterPro" id="IPR009057">
    <property type="entry name" value="Homeodomain-like_sf"/>
</dbReference>
<dbReference type="Proteomes" id="UP000740605">
    <property type="component" value="Unassembled WGS sequence"/>
</dbReference>
<comment type="caution">
    <text evidence="6">The sequence shown here is derived from an EMBL/GenBank/DDBJ whole genome shotgun (WGS) entry which is preliminary data.</text>
</comment>
<keyword evidence="3" id="KW-0804">Transcription</keyword>
<dbReference type="PROSITE" id="PS50977">
    <property type="entry name" value="HTH_TETR_2"/>
    <property type="match status" value="1"/>
</dbReference>
<evidence type="ECO:0000256" key="2">
    <source>
        <dbReference type="ARBA" id="ARBA00023125"/>
    </source>
</evidence>
<evidence type="ECO:0000259" key="5">
    <source>
        <dbReference type="PROSITE" id="PS50977"/>
    </source>
</evidence>
<dbReference type="PANTHER" id="PTHR30055:SF234">
    <property type="entry name" value="HTH-TYPE TRANSCRIPTIONAL REGULATOR BETI"/>
    <property type="match status" value="1"/>
</dbReference>
<dbReference type="PROSITE" id="PS01081">
    <property type="entry name" value="HTH_TETR_1"/>
    <property type="match status" value="1"/>
</dbReference>
<evidence type="ECO:0000256" key="4">
    <source>
        <dbReference type="PROSITE-ProRule" id="PRU00335"/>
    </source>
</evidence>
<feature type="DNA-binding region" description="H-T-H motif" evidence="4">
    <location>
        <begin position="54"/>
        <end position="73"/>
    </location>
</feature>
<dbReference type="EMBL" id="JAFLHG010000003">
    <property type="protein sequence ID" value="MBT8797414.1"/>
    <property type="molecule type" value="Genomic_DNA"/>
</dbReference>
<proteinExistence type="predicted"/>
<dbReference type="PRINTS" id="PR00455">
    <property type="entry name" value="HTHTETR"/>
</dbReference>
<dbReference type="PANTHER" id="PTHR30055">
    <property type="entry name" value="HTH-TYPE TRANSCRIPTIONAL REGULATOR RUTR"/>
    <property type="match status" value="1"/>
</dbReference>
<dbReference type="Pfam" id="PF00440">
    <property type="entry name" value="TetR_N"/>
    <property type="match status" value="1"/>
</dbReference>
<dbReference type="SUPFAM" id="SSF48498">
    <property type="entry name" value="Tetracyclin repressor-like, C-terminal domain"/>
    <property type="match status" value="1"/>
</dbReference>
<dbReference type="InterPro" id="IPR001647">
    <property type="entry name" value="HTH_TetR"/>
</dbReference>
<dbReference type="RefSeq" id="WP_215486651.1">
    <property type="nucleotide sequence ID" value="NZ_BAAAPJ010000003.1"/>
</dbReference>
<dbReference type="InterPro" id="IPR036271">
    <property type="entry name" value="Tet_transcr_reg_TetR-rel_C_sf"/>
</dbReference>
<accession>A0ABS5XSB9</accession>
<gene>
    <name evidence="6" type="ORF">J0P97_04935</name>
</gene>
<evidence type="ECO:0000313" key="7">
    <source>
        <dbReference type="Proteomes" id="UP000740605"/>
    </source>
</evidence>
<dbReference type="Gene3D" id="1.10.10.60">
    <property type="entry name" value="Homeodomain-like"/>
    <property type="match status" value="1"/>
</dbReference>
<name>A0ABS5XSB9_9MICO</name>
<keyword evidence="2 4" id="KW-0238">DNA-binding</keyword>
<protein>
    <submittedName>
        <fullName evidence="6">TetR/AcrR family transcriptional regulator</fullName>
    </submittedName>
</protein>
<evidence type="ECO:0000313" key="6">
    <source>
        <dbReference type="EMBL" id="MBT8797414.1"/>
    </source>
</evidence>
<dbReference type="InterPro" id="IPR050109">
    <property type="entry name" value="HTH-type_TetR-like_transc_reg"/>
</dbReference>
<reference evidence="6 7" key="1">
    <citation type="submission" date="2021-03" db="EMBL/GenBank/DDBJ databases">
        <title>Microbacterium pauli sp. nov., isolated from microfiltered milk.</title>
        <authorList>
            <person name="Bellassi P."/>
            <person name="Fontana A."/>
            <person name="Callegari M.L."/>
            <person name="Lorenzo M."/>
            <person name="Cappa F."/>
        </authorList>
    </citation>
    <scope>NUCLEOTIDE SEQUENCE [LARGE SCALE GENOMIC DNA]</scope>
    <source>
        <strain evidence="6 7">DSM 18909</strain>
    </source>
</reference>
<organism evidence="6 7">
    <name type="scientific">Microbacterium flavum</name>
    <dbReference type="NCBI Taxonomy" id="415216"/>
    <lineage>
        <taxon>Bacteria</taxon>
        <taxon>Bacillati</taxon>
        <taxon>Actinomycetota</taxon>
        <taxon>Actinomycetes</taxon>
        <taxon>Micrococcales</taxon>
        <taxon>Microbacteriaceae</taxon>
        <taxon>Microbacterium</taxon>
    </lineage>
</organism>
<keyword evidence="1" id="KW-0805">Transcription regulation</keyword>
<evidence type="ECO:0000256" key="3">
    <source>
        <dbReference type="ARBA" id="ARBA00023163"/>
    </source>
</evidence>
<sequence>MDDTASHLIAETADPAPALSATGKPLTKRGEATRRKLLEAAEQVFASLGYHEASIVKITERAGIGLGTFYLYFDSKQQIFEELVVDLNRRVRHSMSEAMAGASGRIEAERAGFEGFFRFTAAHPALYRIVREAEFVSPEMLRLHYTRIVDGYEAGLRAAQRDGEVDAGLDPEVTAWALMGAGELIGMRYLLWERDESGAAPTEMPDAIIDHMTRFIRNALDARRTPGGGND</sequence>
<evidence type="ECO:0000256" key="1">
    <source>
        <dbReference type="ARBA" id="ARBA00023015"/>
    </source>
</evidence>
<dbReference type="Gene3D" id="1.10.357.10">
    <property type="entry name" value="Tetracycline Repressor, domain 2"/>
    <property type="match status" value="1"/>
</dbReference>
<dbReference type="InterPro" id="IPR023772">
    <property type="entry name" value="DNA-bd_HTH_TetR-type_CS"/>
</dbReference>
<dbReference type="SUPFAM" id="SSF46689">
    <property type="entry name" value="Homeodomain-like"/>
    <property type="match status" value="1"/>
</dbReference>